<dbReference type="SMART" id="SM00409">
    <property type="entry name" value="IG"/>
    <property type="match status" value="2"/>
</dbReference>
<dbReference type="InterPro" id="IPR003599">
    <property type="entry name" value="Ig_sub"/>
</dbReference>
<proteinExistence type="predicted"/>
<dbReference type="InterPro" id="IPR036179">
    <property type="entry name" value="Ig-like_dom_sf"/>
</dbReference>
<comment type="caution">
    <text evidence="2">The sequence shown here is derived from an EMBL/GenBank/DDBJ whole genome shotgun (WGS) entry which is preliminary data.</text>
</comment>
<name>A0ABQ8L103_LABRO</name>
<feature type="domain" description="Immunoglobulin" evidence="1">
    <location>
        <begin position="112"/>
        <end position="213"/>
    </location>
</feature>
<dbReference type="EMBL" id="JACTAM010002529">
    <property type="protein sequence ID" value="KAI2644410.1"/>
    <property type="molecule type" value="Genomic_DNA"/>
</dbReference>
<dbReference type="Gene3D" id="2.60.40.10">
    <property type="entry name" value="Immunoglobulins"/>
    <property type="match status" value="2"/>
</dbReference>
<feature type="domain" description="Immunoglobulin" evidence="1">
    <location>
        <begin position="5"/>
        <end position="110"/>
    </location>
</feature>
<dbReference type="SUPFAM" id="SSF48726">
    <property type="entry name" value="Immunoglobulin"/>
    <property type="match status" value="2"/>
</dbReference>
<sequence length="215" mass="24657">MSCDGANVSVTEGEDVTLKPAYKINKGDEIQWLFGDKKHRTRISEIREESRRPFIDDYKANERFRDRLDLDKTTGSLTIKNTRTDHSGLYKLHIRTSRKTLQKTFIVTVYEKVEVKSVNEDSVTLNPDTEIQRDDQILWIFGDEFSLIAQIKAGTGETYDGADGRFRGRLELNKETGSLTITDFTTKHNGPYKLLISSSSRGTSCKKFRVSKHRK</sequence>
<evidence type="ECO:0000313" key="2">
    <source>
        <dbReference type="EMBL" id="KAI2644410.1"/>
    </source>
</evidence>
<evidence type="ECO:0000313" key="3">
    <source>
        <dbReference type="Proteomes" id="UP000830375"/>
    </source>
</evidence>
<reference evidence="2 3" key="1">
    <citation type="submission" date="2022-01" db="EMBL/GenBank/DDBJ databases">
        <title>A high-quality chromosome-level genome assembly of rohu carp, Labeo rohita.</title>
        <authorList>
            <person name="Arick M.A. II"/>
            <person name="Hsu C.-Y."/>
            <person name="Magbanua Z."/>
            <person name="Pechanova O."/>
            <person name="Grover C."/>
            <person name="Miller E."/>
            <person name="Thrash A."/>
            <person name="Ezzel L."/>
            <person name="Alam S."/>
            <person name="Benzie J."/>
            <person name="Hamilton M."/>
            <person name="Karsi A."/>
            <person name="Lawrence M.L."/>
            <person name="Peterson D.G."/>
        </authorList>
    </citation>
    <scope>NUCLEOTIDE SEQUENCE [LARGE SCALE GENOMIC DNA]</scope>
    <source>
        <strain evidence="3">BAU-BD-2019</strain>
        <tissue evidence="2">Blood</tissue>
    </source>
</reference>
<protein>
    <submittedName>
        <fullName evidence="2">SLAM family member 9</fullName>
    </submittedName>
</protein>
<dbReference type="Pfam" id="PF07686">
    <property type="entry name" value="V-set"/>
    <property type="match status" value="1"/>
</dbReference>
<gene>
    <name evidence="2" type="ORF">H4Q32_028771</name>
</gene>
<dbReference type="PANTHER" id="PTHR21063:SF4">
    <property type="entry name" value="CD48 ANTIGEN-RELATED"/>
    <property type="match status" value="1"/>
</dbReference>
<dbReference type="Proteomes" id="UP000830375">
    <property type="component" value="Unassembled WGS sequence"/>
</dbReference>
<dbReference type="PANTHER" id="PTHR21063">
    <property type="entry name" value="LFA-3"/>
    <property type="match status" value="1"/>
</dbReference>
<evidence type="ECO:0000259" key="1">
    <source>
        <dbReference type="SMART" id="SM00409"/>
    </source>
</evidence>
<accession>A0ABQ8L103</accession>
<dbReference type="InterPro" id="IPR013106">
    <property type="entry name" value="Ig_V-set"/>
</dbReference>
<dbReference type="InterPro" id="IPR013783">
    <property type="entry name" value="Ig-like_fold"/>
</dbReference>
<keyword evidence="3" id="KW-1185">Reference proteome</keyword>
<organism evidence="2 3">
    <name type="scientific">Labeo rohita</name>
    <name type="common">Indian major carp</name>
    <name type="synonym">Cyprinus rohita</name>
    <dbReference type="NCBI Taxonomy" id="84645"/>
    <lineage>
        <taxon>Eukaryota</taxon>
        <taxon>Metazoa</taxon>
        <taxon>Chordata</taxon>
        <taxon>Craniata</taxon>
        <taxon>Vertebrata</taxon>
        <taxon>Euteleostomi</taxon>
        <taxon>Actinopterygii</taxon>
        <taxon>Neopterygii</taxon>
        <taxon>Teleostei</taxon>
        <taxon>Ostariophysi</taxon>
        <taxon>Cypriniformes</taxon>
        <taxon>Cyprinidae</taxon>
        <taxon>Labeoninae</taxon>
        <taxon>Labeonini</taxon>
        <taxon>Labeo</taxon>
    </lineage>
</organism>